<evidence type="ECO:0000313" key="4">
    <source>
        <dbReference type="Proteomes" id="UP000315252"/>
    </source>
</evidence>
<dbReference type="InterPro" id="IPR050807">
    <property type="entry name" value="TransReg_Diox_bact_type"/>
</dbReference>
<name>A0A545TTL2_9PROT</name>
<dbReference type="SUPFAM" id="SSF51182">
    <property type="entry name" value="RmlC-like cupins"/>
    <property type="match status" value="1"/>
</dbReference>
<dbReference type="GO" id="GO:0005829">
    <property type="term" value="C:cytosol"/>
    <property type="evidence" value="ECO:0007669"/>
    <property type="project" value="TreeGrafter"/>
</dbReference>
<comment type="caution">
    <text evidence="3">The sequence shown here is derived from an EMBL/GenBank/DDBJ whole genome shotgun (WGS) entry which is preliminary data.</text>
</comment>
<dbReference type="GO" id="GO:0003677">
    <property type="term" value="F:DNA binding"/>
    <property type="evidence" value="ECO:0007669"/>
    <property type="project" value="UniProtKB-KW"/>
</dbReference>
<dbReference type="PANTHER" id="PTHR46797:SF1">
    <property type="entry name" value="METHYLPHOSPHONATE SYNTHASE"/>
    <property type="match status" value="1"/>
</dbReference>
<evidence type="ECO:0000256" key="1">
    <source>
        <dbReference type="ARBA" id="ARBA00023125"/>
    </source>
</evidence>
<dbReference type="EMBL" id="VHSH01000003">
    <property type="protein sequence ID" value="TQV80555.1"/>
    <property type="molecule type" value="Genomic_DNA"/>
</dbReference>
<dbReference type="InterPro" id="IPR011051">
    <property type="entry name" value="RmlC_Cupin_sf"/>
</dbReference>
<keyword evidence="1" id="KW-0238">DNA-binding</keyword>
<dbReference type="SUPFAM" id="SSF47413">
    <property type="entry name" value="lambda repressor-like DNA-binding domains"/>
    <property type="match status" value="1"/>
</dbReference>
<gene>
    <name evidence="3" type="ORF">FKG95_10300</name>
</gene>
<organism evidence="3 4">
    <name type="scientific">Denitrobaculum tricleocarpae</name>
    <dbReference type="NCBI Taxonomy" id="2591009"/>
    <lineage>
        <taxon>Bacteria</taxon>
        <taxon>Pseudomonadati</taxon>
        <taxon>Pseudomonadota</taxon>
        <taxon>Alphaproteobacteria</taxon>
        <taxon>Rhodospirillales</taxon>
        <taxon>Rhodospirillaceae</taxon>
        <taxon>Denitrobaculum</taxon>
    </lineage>
</organism>
<dbReference type="Gene3D" id="2.60.120.10">
    <property type="entry name" value="Jelly Rolls"/>
    <property type="match status" value="1"/>
</dbReference>
<dbReference type="InterPro" id="IPR014710">
    <property type="entry name" value="RmlC-like_jellyroll"/>
</dbReference>
<dbReference type="Proteomes" id="UP000315252">
    <property type="component" value="Unassembled WGS sequence"/>
</dbReference>
<dbReference type="InterPro" id="IPR001387">
    <property type="entry name" value="Cro/C1-type_HTH"/>
</dbReference>
<accession>A0A545TTL2</accession>
<dbReference type="Pfam" id="PF07883">
    <property type="entry name" value="Cupin_2"/>
    <property type="match status" value="1"/>
</dbReference>
<dbReference type="InterPro" id="IPR010982">
    <property type="entry name" value="Lambda_DNA-bd_dom_sf"/>
</dbReference>
<reference evidence="3 4" key="1">
    <citation type="submission" date="2019-06" db="EMBL/GenBank/DDBJ databases">
        <title>Whole genome sequence for Rhodospirillaceae sp. R148.</title>
        <authorList>
            <person name="Wang G."/>
        </authorList>
    </citation>
    <scope>NUCLEOTIDE SEQUENCE [LARGE SCALE GENOMIC DNA]</scope>
    <source>
        <strain evidence="3 4">R148</strain>
    </source>
</reference>
<evidence type="ECO:0000259" key="2">
    <source>
        <dbReference type="PROSITE" id="PS50943"/>
    </source>
</evidence>
<dbReference type="CDD" id="cd02209">
    <property type="entry name" value="cupin_XRE_C"/>
    <property type="match status" value="1"/>
</dbReference>
<sequence length="192" mass="20957">MTRSPNLDAPIAQSIRRLRSTTGLSLEALAKRADVSKSMISKIERGETSPTANTLGRLAEALDVSLSQLMGLQEKREVVVLREAEQPVFRSIDGSFQRRCLSPIFPARGVDVVLNTLAAKSRSDLAVGHKTGVDEHLYVTSGKLRIHLGNSAYELAAGDSIYYQADIAHEFENPGDDDATFFIVIDSSALRK</sequence>
<protein>
    <submittedName>
        <fullName evidence="3">Helix-turn-helix domain-containing protein</fullName>
    </submittedName>
</protein>
<feature type="domain" description="HTH cro/C1-type" evidence="2">
    <location>
        <begin position="15"/>
        <end position="69"/>
    </location>
</feature>
<dbReference type="PROSITE" id="PS50943">
    <property type="entry name" value="HTH_CROC1"/>
    <property type="match status" value="1"/>
</dbReference>
<dbReference type="RefSeq" id="WP_142896269.1">
    <property type="nucleotide sequence ID" value="NZ_ML660054.1"/>
</dbReference>
<dbReference type="OrthoDB" id="189170at2"/>
<dbReference type="Pfam" id="PF01381">
    <property type="entry name" value="HTH_3"/>
    <property type="match status" value="1"/>
</dbReference>
<evidence type="ECO:0000313" key="3">
    <source>
        <dbReference type="EMBL" id="TQV80555.1"/>
    </source>
</evidence>
<proteinExistence type="predicted"/>
<keyword evidence="4" id="KW-1185">Reference proteome</keyword>
<dbReference type="AlphaFoldDB" id="A0A545TTL2"/>
<dbReference type="GO" id="GO:0003700">
    <property type="term" value="F:DNA-binding transcription factor activity"/>
    <property type="evidence" value="ECO:0007669"/>
    <property type="project" value="TreeGrafter"/>
</dbReference>
<dbReference type="CDD" id="cd00093">
    <property type="entry name" value="HTH_XRE"/>
    <property type="match status" value="1"/>
</dbReference>
<dbReference type="InterPro" id="IPR013096">
    <property type="entry name" value="Cupin_2"/>
</dbReference>
<dbReference type="SMART" id="SM00530">
    <property type="entry name" value="HTH_XRE"/>
    <property type="match status" value="1"/>
</dbReference>
<dbReference type="PANTHER" id="PTHR46797">
    <property type="entry name" value="HTH-TYPE TRANSCRIPTIONAL REGULATOR"/>
    <property type="match status" value="1"/>
</dbReference>
<dbReference type="Gene3D" id="1.10.260.40">
    <property type="entry name" value="lambda repressor-like DNA-binding domains"/>
    <property type="match status" value="1"/>
</dbReference>